<dbReference type="AlphaFoldDB" id="A0A378Y837"/>
<keyword evidence="4" id="KW-1185">Reference proteome</keyword>
<name>A0A378Y837_9NOCA</name>
<evidence type="ECO:0000313" key="2">
    <source>
        <dbReference type="EMBL" id="SUA72611.1"/>
    </source>
</evidence>
<reference evidence="3 4" key="1">
    <citation type="submission" date="2018-06" db="EMBL/GenBank/DDBJ databases">
        <authorList>
            <consortium name="Pathogen Informatics"/>
            <person name="Doyle S."/>
        </authorList>
    </citation>
    <scope>NUCLEOTIDE SEQUENCE [LARGE SCALE GENOMIC DNA]</scope>
    <source>
        <strain evidence="3 4">NCTC1934</strain>
    </source>
</reference>
<protein>
    <recommendedName>
        <fullName evidence="5">Helix-turn-helix domain-containing protein</fullName>
    </recommendedName>
</protein>
<feature type="region of interest" description="Disordered" evidence="1">
    <location>
        <begin position="91"/>
        <end position="127"/>
    </location>
</feature>
<sequence>MVSRLIAPEIAEKYGRSLVTVRRWMATDEWPAATGKRGRWLEFDSDAVDSAYREHFGRDTATHGDPNELLDPAGIAEHTGLAAGTVRADISRGRFGEPDDDSNGVKRWKRSTIDARMASRRPRRRAE</sequence>
<dbReference type="OrthoDB" id="4215155at2"/>
<dbReference type="Proteomes" id="UP000255467">
    <property type="component" value="Unassembled WGS sequence"/>
</dbReference>
<organism evidence="3 4">
    <name type="scientific">Nocardia otitidiscaviarum</name>
    <dbReference type="NCBI Taxonomy" id="1823"/>
    <lineage>
        <taxon>Bacteria</taxon>
        <taxon>Bacillati</taxon>
        <taxon>Actinomycetota</taxon>
        <taxon>Actinomycetes</taxon>
        <taxon>Mycobacteriales</taxon>
        <taxon>Nocardiaceae</taxon>
        <taxon>Nocardia</taxon>
    </lineage>
</organism>
<dbReference type="EMBL" id="UGRY01000002">
    <property type="protein sequence ID" value="SUA72671.1"/>
    <property type="molecule type" value="Genomic_DNA"/>
</dbReference>
<dbReference type="EMBL" id="UGRY01000002">
    <property type="protein sequence ID" value="SUA72611.1"/>
    <property type="molecule type" value="Genomic_DNA"/>
</dbReference>
<gene>
    <name evidence="2" type="ORF">NCTC1934_00039</name>
    <name evidence="3" type="ORF">NCTC1934_00099</name>
</gene>
<proteinExistence type="predicted"/>
<accession>A0A378Y837</accession>
<feature type="compositionally biased region" description="Basic residues" evidence="1">
    <location>
        <begin position="118"/>
        <end position="127"/>
    </location>
</feature>
<evidence type="ECO:0000313" key="4">
    <source>
        <dbReference type="Proteomes" id="UP000255467"/>
    </source>
</evidence>
<evidence type="ECO:0008006" key="5">
    <source>
        <dbReference type="Google" id="ProtNLM"/>
    </source>
</evidence>
<evidence type="ECO:0000256" key="1">
    <source>
        <dbReference type="SAM" id="MobiDB-lite"/>
    </source>
</evidence>
<evidence type="ECO:0000313" key="3">
    <source>
        <dbReference type="EMBL" id="SUA72671.1"/>
    </source>
</evidence>
<dbReference type="RefSeq" id="WP_039818381.1">
    <property type="nucleotide sequence ID" value="NZ_UGRY01000002.1"/>
</dbReference>